<comment type="caution">
    <text evidence="2">The sequence shown here is derived from an EMBL/GenBank/DDBJ whole genome shotgun (WGS) entry which is preliminary data.</text>
</comment>
<organism evidence="2 3">
    <name type="scientific">Psychromarinibacter sediminicola</name>
    <dbReference type="NCBI Taxonomy" id="3033385"/>
    <lineage>
        <taxon>Bacteria</taxon>
        <taxon>Pseudomonadati</taxon>
        <taxon>Pseudomonadota</taxon>
        <taxon>Alphaproteobacteria</taxon>
        <taxon>Rhodobacterales</taxon>
        <taxon>Paracoccaceae</taxon>
        <taxon>Psychromarinibacter</taxon>
    </lineage>
</organism>
<evidence type="ECO:0000313" key="2">
    <source>
        <dbReference type="EMBL" id="MDF0602513.1"/>
    </source>
</evidence>
<proteinExistence type="predicted"/>
<gene>
    <name evidence="2" type="ORF">P1J78_17380</name>
</gene>
<name>A0AAE3TA59_9RHOB</name>
<feature type="chain" id="PRO_5042159909" description="DUF2846 domain-containing protein" evidence="1">
    <location>
        <begin position="33"/>
        <end position="179"/>
    </location>
</feature>
<evidence type="ECO:0000256" key="1">
    <source>
        <dbReference type="SAM" id="SignalP"/>
    </source>
</evidence>
<dbReference type="AlphaFoldDB" id="A0AAE3TA59"/>
<accession>A0AAE3TA59</accession>
<keyword evidence="3" id="KW-1185">Reference proteome</keyword>
<dbReference type="Proteomes" id="UP001220964">
    <property type="component" value="Unassembled WGS sequence"/>
</dbReference>
<protein>
    <recommendedName>
        <fullName evidence="4">DUF2846 domain-containing protein</fullName>
    </recommendedName>
</protein>
<sequence>MRAMTRNLSRAVRAALMPAALMLALTTGPAPAAPEGNTMKLRFGAFEVIGTYSKRSCAAQSTLRSAKGARVGFSIYWVPGRSLYLLTMHPNAGQVTGNRQVNFRFPGGQAVAFGMKRSGNNLFTNIGFGGTAKNFYKLIEANGSLRIEIPSLGDTIDVSLAQRREVEAAMRHCRDWLRS</sequence>
<reference evidence="2" key="1">
    <citation type="submission" date="2023-03" db="EMBL/GenBank/DDBJ databases">
        <title>Multiphase analysis and comparison of six strains from genera Psychromarinibacter, Lutimaribacter, and Maritimibacter, including a novel species: Psychromarinibacter sediminicola sp. nov.</title>
        <authorList>
            <person name="Wang Y.-H."/>
            <person name="Ye M.-Q."/>
            <person name="Du Z.-J."/>
        </authorList>
    </citation>
    <scope>NUCLEOTIDE SEQUENCE</scope>
    <source>
        <strain evidence="2">C21-152</strain>
    </source>
</reference>
<evidence type="ECO:0000313" key="3">
    <source>
        <dbReference type="Proteomes" id="UP001220964"/>
    </source>
</evidence>
<feature type="signal peptide" evidence="1">
    <location>
        <begin position="1"/>
        <end position="32"/>
    </location>
</feature>
<evidence type="ECO:0008006" key="4">
    <source>
        <dbReference type="Google" id="ProtNLM"/>
    </source>
</evidence>
<dbReference type="RefSeq" id="WP_275568640.1">
    <property type="nucleotide sequence ID" value="NZ_JARGYC010000052.1"/>
</dbReference>
<dbReference type="EMBL" id="JARGYC010000052">
    <property type="protein sequence ID" value="MDF0602513.1"/>
    <property type="molecule type" value="Genomic_DNA"/>
</dbReference>
<keyword evidence="1" id="KW-0732">Signal</keyword>